<sequence length="50" mass="5631">ELILTWEKGFKNVICETGSLDAFSLIGGGLAFIVEHRDLLSKIRDVELWP</sequence>
<comment type="caution">
    <text evidence="1">The sequence shown here is derived from an EMBL/GenBank/DDBJ whole genome shotgun (WGS) entry which is preliminary data.</text>
</comment>
<feature type="non-terminal residue" evidence="1">
    <location>
        <position position="1"/>
    </location>
</feature>
<evidence type="ECO:0000313" key="1">
    <source>
        <dbReference type="EMBL" id="MED6132276.1"/>
    </source>
</evidence>
<gene>
    <name evidence="1" type="ORF">PIB30_017543</name>
</gene>
<name>A0ABU6S748_9FABA</name>
<reference evidence="1 2" key="1">
    <citation type="journal article" date="2023" name="Plants (Basel)">
        <title>Bridging the Gap: Combining Genomics and Transcriptomics Approaches to Understand Stylosanthes scabra, an Orphan Legume from the Brazilian Caatinga.</title>
        <authorList>
            <person name="Ferreira-Neto J.R.C."/>
            <person name="da Silva M.D."/>
            <person name="Binneck E."/>
            <person name="de Melo N.F."/>
            <person name="da Silva R.H."/>
            <person name="de Melo A.L.T.M."/>
            <person name="Pandolfi V."/>
            <person name="Bustamante F.O."/>
            <person name="Brasileiro-Vidal A.C."/>
            <person name="Benko-Iseppon A.M."/>
        </authorList>
    </citation>
    <scope>NUCLEOTIDE SEQUENCE [LARGE SCALE GENOMIC DNA]</scope>
    <source>
        <tissue evidence="1">Leaves</tissue>
    </source>
</reference>
<dbReference type="EMBL" id="JASCZI010060466">
    <property type="protein sequence ID" value="MED6132276.1"/>
    <property type="molecule type" value="Genomic_DNA"/>
</dbReference>
<evidence type="ECO:0000313" key="2">
    <source>
        <dbReference type="Proteomes" id="UP001341840"/>
    </source>
</evidence>
<protein>
    <submittedName>
        <fullName evidence="1">Uncharacterized protein</fullName>
    </submittedName>
</protein>
<organism evidence="1 2">
    <name type="scientific">Stylosanthes scabra</name>
    <dbReference type="NCBI Taxonomy" id="79078"/>
    <lineage>
        <taxon>Eukaryota</taxon>
        <taxon>Viridiplantae</taxon>
        <taxon>Streptophyta</taxon>
        <taxon>Embryophyta</taxon>
        <taxon>Tracheophyta</taxon>
        <taxon>Spermatophyta</taxon>
        <taxon>Magnoliopsida</taxon>
        <taxon>eudicotyledons</taxon>
        <taxon>Gunneridae</taxon>
        <taxon>Pentapetalae</taxon>
        <taxon>rosids</taxon>
        <taxon>fabids</taxon>
        <taxon>Fabales</taxon>
        <taxon>Fabaceae</taxon>
        <taxon>Papilionoideae</taxon>
        <taxon>50 kb inversion clade</taxon>
        <taxon>dalbergioids sensu lato</taxon>
        <taxon>Dalbergieae</taxon>
        <taxon>Pterocarpus clade</taxon>
        <taxon>Stylosanthes</taxon>
    </lineage>
</organism>
<proteinExistence type="predicted"/>
<accession>A0ABU6S748</accession>
<keyword evidence="2" id="KW-1185">Reference proteome</keyword>
<dbReference type="Proteomes" id="UP001341840">
    <property type="component" value="Unassembled WGS sequence"/>
</dbReference>